<dbReference type="GO" id="GO:0006107">
    <property type="term" value="P:oxaloacetate metabolic process"/>
    <property type="evidence" value="ECO:0007669"/>
    <property type="project" value="UniProtKB-ARBA"/>
</dbReference>
<dbReference type="STRING" id="1220924.W2SAS2"/>
<dbReference type="eggNOG" id="KOG1535">
    <property type="taxonomic scope" value="Eukaryota"/>
</dbReference>
<dbReference type="GeneID" id="19977339"/>
<dbReference type="PANTHER" id="PTHR11820:SF7">
    <property type="entry name" value="ACYLPYRUVASE FAHD1, MITOCHONDRIAL"/>
    <property type="match status" value="1"/>
</dbReference>
<dbReference type="EMBL" id="KB822713">
    <property type="protein sequence ID" value="ETN45123.1"/>
    <property type="molecule type" value="Genomic_DNA"/>
</dbReference>
<accession>W2SAS2</accession>
<organism evidence="4 5">
    <name type="scientific">Cyphellophora europaea (strain CBS 101466)</name>
    <name type="common">Phialophora europaea</name>
    <dbReference type="NCBI Taxonomy" id="1220924"/>
    <lineage>
        <taxon>Eukaryota</taxon>
        <taxon>Fungi</taxon>
        <taxon>Dikarya</taxon>
        <taxon>Ascomycota</taxon>
        <taxon>Pezizomycotina</taxon>
        <taxon>Eurotiomycetes</taxon>
        <taxon>Chaetothyriomycetidae</taxon>
        <taxon>Chaetothyriales</taxon>
        <taxon>Cyphellophoraceae</taxon>
        <taxon>Cyphellophora</taxon>
    </lineage>
</organism>
<evidence type="ECO:0000313" key="4">
    <source>
        <dbReference type="EMBL" id="ETN45123.1"/>
    </source>
</evidence>
<dbReference type="InParanoid" id="W2SAS2"/>
<dbReference type="RefSeq" id="XP_008712893.1">
    <property type="nucleotide sequence ID" value="XM_008714671.1"/>
</dbReference>
<dbReference type="FunFam" id="3.90.850.10:FF:000002">
    <property type="entry name" value="2-hydroxyhepta-2,4-diene-1,7-dioate isomerase"/>
    <property type="match status" value="1"/>
</dbReference>
<dbReference type="VEuPathDB" id="FungiDB:HMPREF1541_10000"/>
<comment type="similarity">
    <text evidence="1">Belongs to the FAH family.</text>
</comment>
<sequence>MLKSPILRQWQRLVRFHPKSDPSKAVIGQPIDPKLDVGLALRHNTQDIPVQLYSGTSVLAPGKPTGQTASIARLLSPVSQAEAGTIRCIGLNYRQHAAEVNLPLPTTPSLFLKPATALTNPYPTRVPLPHLTQADDSGDYEAELAVVIGAVAKNVRAADALSYVLGYTAANDVSSRTAQFATSQWCFSKGFDGSCPLGPVLVSPNLIPDPGSLKVKGLRNGELLQDGATDDLIFGVAELIAFLSQGTTLLPGTVILTGTPAGVGVVRKPKVTLRAGDEFHVQIEPHVGTLVSVFENEP</sequence>
<dbReference type="AlphaFoldDB" id="W2SAS2"/>
<evidence type="ECO:0000256" key="1">
    <source>
        <dbReference type="ARBA" id="ARBA00010211"/>
    </source>
</evidence>
<evidence type="ECO:0000256" key="2">
    <source>
        <dbReference type="ARBA" id="ARBA00022723"/>
    </source>
</evidence>
<evidence type="ECO:0000259" key="3">
    <source>
        <dbReference type="Pfam" id="PF01557"/>
    </source>
</evidence>
<evidence type="ECO:0000313" key="5">
    <source>
        <dbReference type="Proteomes" id="UP000030752"/>
    </source>
</evidence>
<dbReference type="OrthoDB" id="411064at2759"/>
<keyword evidence="2" id="KW-0479">Metal-binding</keyword>
<dbReference type="InterPro" id="IPR011234">
    <property type="entry name" value="Fumarylacetoacetase-like_C"/>
</dbReference>
<proteinExistence type="inferred from homology"/>
<dbReference type="HOGENOM" id="CLU_028458_2_1_1"/>
<dbReference type="SUPFAM" id="SSF56529">
    <property type="entry name" value="FAH"/>
    <property type="match status" value="1"/>
</dbReference>
<dbReference type="GO" id="GO:0046872">
    <property type="term" value="F:metal ion binding"/>
    <property type="evidence" value="ECO:0007669"/>
    <property type="project" value="UniProtKB-KW"/>
</dbReference>
<dbReference type="Gene3D" id="3.90.850.10">
    <property type="entry name" value="Fumarylacetoacetase-like, C-terminal domain"/>
    <property type="match status" value="1"/>
</dbReference>
<reference evidence="4 5" key="1">
    <citation type="submission" date="2013-03" db="EMBL/GenBank/DDBJ databases">
        <title>The Genome Sequence of Phialophora europaea CBS 101466.</title>
        <authorList>
            <consortium name="The Broad Institute Genomics Platform"/>
            <person name="Cuomo C."/>
            <person name="de Hoog S."/>
            <person name="Gorbushina A."/>
            <person name="Walker B."/>
            <person name="Young S.K."/>
            <person name="Zeng Q."/>
            <person name="Gargeya S."/>
            <person name="Fitzgerald M."/>
            <person name="Haas B."/>
            <person name="Abouelleil A."/>
            <person name="Allen A.W."/>
            <person name="Alvarado L."/>
            <person name="Arachchi H.M."/>
            <person name="Berlin A.M."/>
            <person name="Chapman S.B."/>
            <person name="Gainer-Dewar J."/>
            <person name="Goldberg J."/>
            <person name="Griggs A."/>
            <person name="Gujja S."/>
            <person name="Hansen M."/>
            <person name="Howarth C."/>
            <person name="Imamovic A."/>
            <person name="Ireland A."/>
            <person name="Larimer J."/>
            <person name="McCowan C."/>
            <person name="Murphy C."/>
            <person name="Pearson M."/>
            <person name="Poon T.W."/>
            <person name="Priest M."/>
            <person name="Roberts A."/>
            <person name="Saif S."/>
            <person name="Shea T."/>
            <person name="Sisk P."/>
            <person name="Sykes S."/>
            <person name="Wortman J."/>
            <person name="Nusbaum C."/>
            <person name="Birren B."/>
        </authorList>
    </citation>
    <scope>NUCLEOTIDE SEQUENCE [LARGE SCALE GENOMIC DNA]</scope>
    <source>
        <strain evidence="4 5">CBS 101466</strain>
    </source>
</reference>
<dbReference type="Proteomes" id="UP000030752">
    <property type="component" value="Unassembled WGS sequence"/>
</dbReference>
<dbReference type="Pfam" id="PF01557">
    <property type="entry name" value="FAA_hydrolase"/>
    <property type="match status" value="1"/>
</dbReference>
<name>W2SAS2_CYPE1</name>
<dbReference type="GO" id="GO:0050163">
    <property type="term" value="F:oxaloacetate tautomerase activity"/>
    <property type="evidence" value="ECO:0007669"/>
    <property type="project" value="UniProtKB-ARBA"/>
</dbReference>
<keyword evidence="5" id="KW-1185">Reference proteome</keyword>
<gene>
    <name evidence="4" type="ORF">HMPREF1541_10000</name>
</gene>
<dbReference type="GO" id="GO:0018773">
    <property type="term" value="F:acetylpyruvate hydrolase activity"/>
    <property type="evidence" value="ECO:0007669"/>
    <property type="project" value="TreeGrafter"/>
</dbReference>
<protein>
    <recommendedName>
        <fullName evidence="3">Fumarylacetoacetase-like C-terminal domain-containing protein</fullName>
    </recommendedName>
</protein>
<dbReference type="InterPro" id="IPR036663">
    <property type="entry name" value="Fumarylacetoacetase_C_sf"/>
</dbReference>
<dbReference type="PANTHER" id="PTHR11820">
    <property type="entry name" value="ACYLPYRUVASE"/>
    <property type="match status" value="1"/>
</dbReference>
<feature type="domain" description="Fumarylacetoacetase-like C-terminal" evidence="3">
    <location>
        <begin position="85"/>
        <end position="291"/>
    </location>
</feature>